<dbReference type="InterPro" id="IPR001387">
    <property type="entry name" value="Cro/C1-type_HTH"/>
</dbReference>
<dbReference type="Proteomes" id="UP000886803">
    <property type="component" value="Unassembled WGS sequence"/>
</dbReference>
<feature type="domain" description="HTH cro/C1-type" evidence="1">
    <location>
        <begin position="24"/>
        <end position="74"/>
    </location>
</feature>
<evidence type="ECO:0000259" key="1">
    <source>
        <dbReference type="PROSITE" id="PS50943"/>
    </source>
</evidence>
<dbReference type="Pfam" id="PF01381">
    <property type="entry name" value="HTH_3"/>
    <property type="match status" value="1"/>
</dbReference>
<accession>A0A9D2S396</accession>
<comment type="caution">
    <text evidence="2">The sequence shown here is derived from an EMBL/GenBank/DDBJ whole genome shotgun (WGS) entry which is preliminary data.</text>
</comment>
<dbReference type="Gene3D" id="1.10.260.40">
    <property type="entry name" value="lambda repressor-like DNA-binding domains"/>
    <property type="match status" value="1"/>
</dbReference>
<dbReference type="EMBL" id="DWYG01000012">
    <property type="protein sequence ID" value="HJB41090.1"/>
    <property type="molecule type" value="Genomic_DNA"/>
</dbReference>
<proteinExistence type="predicted"/>
<evidence type="ECO:0000313" key="2">
    <source>
        <dbReference type="EMBL" id="HJB41090.1"/>
    </source>
</evidence>
<evidence type="ECO:0000313" key="3">
    <source>
        <dbReference type="Proteomes" id="UP000886803"/>
    </source>
</evidence>
<dbReference type="SUPFAM" id="SSF47413">
    <property type="entry name" value="lambda repressor-like DNA-binding domains"/>
    <property type="match status" value="1"/>
</dbReference>
<organism evidence="2 3">
    <name type="scientific">Candidatus Gemmiger avicola</name>
    <dbReference type="NCBI Taxonomy" id="2838605"/>
    <lineage>
        <taxon>Bacteria</taxon>
        <taxon>Bacillati</taxon>
        <taxon>Bacillota</taxon>
        <taxon>Clostridia</taxon>
        <taxon>Eubacteriales</taxon>
        <taxon>Gemmiger</taxon>
    </lineage>
</organism>
<dbReference type="InterPro" id="IPR010982">
    <property type="entry name" value="Lambda_DNA-bd_dom_sf"/>
</dbReference>
<dbReference type="CDD" id="cd00093">
    <property type="entry name" value="HTH_XRE"/>
    <property type="match status" value="1"/>
</dbReference>
<dbReference type="SMART" id="SM00530">
    <property type="entry name" value="HTH_XRE"/>
    <property type="match status" value="1"/>
</dbReference>
<reference evidence="2" key="1">
    <citation type="journal article" date="2021" name="PeerJ">
        <title>Extensive microbial diversity within the chicken gut microbiome revealed by metagenomics and culture.</title>
        <authorList>
            <person name="Gilroy R."/>
            <person name="Ravi A."/>
            <person name="Getino M."/>
            <person name="Pursley I."/>
            <person name="Horton D.L."/>
            <person name="Alikhan N.F."/>
            <person name="Baker D."/>
            <person name="Gharbi K."/>
            <person name="Hall N."/>
            <person name="Watson M."/>
            <person name="Adriaenssens E.M."/>
            <person name="Foster-Nyarko E."/>
            <person name="Jarju S."/>
            <person name="Secka A."/>
            <person name="Antonio M."/>
            <person name="Oren A."/>
            <person name="Chaudhuri R.R."/>
            <person name="La Ragione R."/>
            <person name="Hildebrand F."/>
            <person name="Pallen M.J."/>
        </authorList>
    </citation>
    <scope>NUCLEOTIDE SEQUENCE</scope>
    <source>
        <strain evidence="2">ChiBcec8-13705</strain>
    </source>
</reference>
<name>A0A9D2S396_9FIRM</name>
<dbReference type="PROSITE" id="PS50943">
    <property type="entry name" value="HTH_CROC1"/>
    <property type="match status" value="1"/>
</dbReference>
<sequence length="95" mass="10987">MLKVSYRPNQSQKNLFSQDVFAKRCKQGLTQEQMAEYLFVSVNAYKKIEAGHIPKTGFFLLICAKLGLEPMDYLEEALKQEKRDVLLQVQETETV</sequence>
<dbReference type="GO" id="GO:0003677">
    <property type="term" value="F:DNA binding"/>
    <property type="evidence" value="ECO:0007669"/>
    <property type="project" value="InterPro"/>
</dbReference>
<dbReference type="AlphaFoldDB" id="A0A9D2S396"/>
<protein>
    <submittedName>
        <fullName evidence="2">Helix-turn-helix transcriptional regulator</fullName>
    </submittedName>
</protein>
<reference evidence="2" key="2">
    <citation type="submission" date="2021-04" db="EMBL/GenBank/DDBJ databases">
        <authorList>
            <person name="Gilroy R."/>
        </authorList>
    </citation>
    <scope>NUCLEOTIDE SEQUENCE</scope>
    <source>
        <strain evidence="2">ChiBcec8-13705</strain>
    </source>
</reference>
<gene>
    <name evidence="2" type="ORF">H9945_01160</name>
</gene>